<organism evidence="3 4">
    <name type="scientific">Allacma fusca</name>
    <dbReference type="NCBI Taxonomy" id="39272"/>
    <lineage>
        <taxon>Eukaryota</taxon>
        <taxon>Metazoa</taxon>
        <taxon>Ecdysozoa</taxon>
        <taxon>Arthropoda</taxon>
        <taxon>Hexapoda</taxon>
        <taxon>Collembola</taxon>
        <taxon>Symphypleona</taxon>
        <taxon>Sminthuridae</taxon>
        <taxon>Allacma</taxon>
    </lineage>
</organism>
<dbReference type="GO" id="GO:0060271">
    <property type="term" value="P:cilium assembly"/>
    <property type="evidence" value="ECO:0007669"/>
    <property type="project" value="InterPro"/>
</dbReference>
<protein>
    <recommendedName>
        <fullName evidence="2">IFT81 calponin homology domain-containing protein</fullName>
    </recommendedName>
</protein>
<gene>
    <name evidence="3" type="ORF">AFUS01_LOCUS17794</name>
</gene>
<dbReference type="GO" id="GO:0015631">
    <property type="term" value="F:tubulin binding"/>
    <property type="evidence" value="ECO:0007669"/>
    <property type="project" value="InterPro"/>
</dbReference>
<dbReference type="Pfam" id="PF18383">
    <property type="entry name" value="IFT81_CH"/>
    <property type="match status" value="1"/>
</dbReference>
<evidence type="ECO:0000256" key="1">
    <source>
        <dbReference type="SAM" id="Coils"/>
    </source>
</evidence>
<sequence>MDSIWDSMFAQLSQPETLETQTAKYLTHELRKEPFRKDFNLASFDCMSRDELLQIFNDVLAQLDPNQHVQIVHEEPLETTDRILEFLRVLKHKASIDDPSKFREAIQNGQADVILPTMAWILERKDTLKTRAYLSNFLVEIEIPFECLSDDEISETRQKYLNLIEEFKNIHKQYEKLKLGQQTFGLVNDMQNCEHDLECIRRRIEIARSKYTGYPDLQNVLKQARSNRKARDKAHELCKQAHIEEQKLREAEDKVRLNRRLLKDLREKNGGRTAEGIVESLEETCEILKYIVLQKIPSEMESNERCITAMKLVDNDPPNSEQDITDLRIRSQMMKNELHAMESRLNRKLRDGYLQQLREQVDQLEKVRDLKANKMACIHRELFMQRNRLEHQCLERTSKSKSEEELSDEKYFQFMKKMRVKVAQYKQMRSELAKLQNETGILASTKFILGGELKETEENLSNIESKLGLAGFSKAQEKLETLSSEKALLDETNRSNLHEMSCMAKDLYDKIALKKLYLEPLIKELQSKRLSTQLLESDFTKVKDHYESCLTAVELDTCHYRTKYDQLVKEEMKLNLEFSRFTTEICVMQTNLQRASDESQLEGLYIGKEKSRGFKDKLLTKILEEERRGKVLKDDQDSIEQVCSQRRNRSELWAQLSKLLRTKVGVLQVT</sequence>
<feature type="domain" description="IFT81 calponin homology" evidence="2">
    <location>
        <begin position="23"/>
        <end position="142"/>
    </location>
</feature>
<accession>A0A8J2K368</accession>
<name>A0A8J2K368_9HEXA</name>
<evidence type="ECO:0000259" key="2">
    <source>
        <dbReference type="Pfam" id="PF18383"/>
    </source>
</evidence>
<dbReference type="EMBL" id="CAJVCH010172797">
    <property type="protein sequence ID" value="CAG7729054.1"/>
    <property type="molecule type" value="Genomic_DNA"/>
</dbReference>
<dbReference type="OrthoDB" id="276029at2759"/>
<reference evidence="3" key="1">
    <citation type="submission" date="2021-06" db="EMBL/GenBank/DDBJ databases">
        <authorList>
            <person name="Hodson N. C."/>
            <person name="Mongue J. A."/>
            <person name="Jaron S. K."/>
        </authorList>
    </citation>
    <scope>NUCLEOTIDE SEQUENCE</scope>
</reference>
<comment type="caution">
    <text evidence="3">The sequence shown here is derived from an EMBL/GenBank/DDBJ whole genome shotgun (WGS) entry which is preliminary data.</text>
</comment>
<dbReference type="GO" id="GO:0030992">
    <property type="term" value="C:intraciliary transport particle B"/>
    <property type="evidence" value="ECO:0007669"/>
    <property type="project" value="InterPro"/>
</dbReference>
<evidence type="ECO:0000313" key="4">
    <source>
        <dbReference type="Proteomes" id="UP000708208"/>
    </source>
</evidence>
<keyword evidence="4" id="KW-1185">Reference proteome</keyword>
<proteinExistence type="predicted"/>
<dbReference type="GO" id="GO:0036064">
    <property type="term" value="C:ciliary basal body"/>
    <property type="evidence" value="ECO:0007669"/>
    <property type="project" value="TreeGrafter"/>
</dbReference>
<dbReference type="PANTHER" id="PTHR15614:SF2">
    <property type="entry name" value="INTRAFLAGELLAR TRANSPORT PROTEIN 81 HOMOLOG"/>
    <property type="match status" value="1"/>
</dbReference>
<keyword evidence="1" id="KW-0175">Coiled coil</keyword>
<dbReference type="Proteomes" id="UP000708208">
    <property type="component" value="Unassembled WGS sequence"/>
</dbReference>
<dbReference type="GO" id="GO:0042073">
    <property type="term" value="P:intraciliary transport"/>
    <property type="evidence" value="ECO:0007669"/>
    <property type="project" value="InterPro"/>
</dbReference>
<dbReference type="PANTHER" id="PTHR15614">
    <property type="entry name" value="INTRAFLAGELLAR TRANSPORT PROTEIN 81 HOMOLOG"/>
    <property type="match status" value="1"/>
</dbReference>
<dbReference type="AlphaFoldDB" id="A0A8J2K368"/>
<dbReference type="InterPro" id="IPR029600">
    <property type="entry name" value="IFT81"/>
</dbReference>
<feature type="coiled-coil region" evidence="1">
    <location>
        <begin position="234"/>
        <end position="268"/>
    </location>
</feature>
<dbReference type="InterPro" id="IPR041146">
    <property type="entry name" value="IFT81_CH"/>
</dbReference>
<evidence type="ECO:0000313" key="3">
    <source>
        <dbReference type="EMBL" id="CAG7729054.1"/>
    </source>
</evidence>